<organism evidence="1 2">
    <name type="scientific">Sulfobacillus benefaciens</name>
    <dbReference type="NCBI Taxonomy" id="453960"/>
    <lineage>
        <taxon>Bacteria</taxon>
        <taxon>Bacillati</taxon>
        <taxon>Bacillota</taxon>
        <taxon>Clostridia</taxon>
        <taxon>Eubacteriales</taxon>
        <taxon>Clostridiales Family XVII. Incertae Sedis</taxon>
        <taxon>Sulfobacillus</taxon>
    </lineage>
</organism>
<dbReference type="Proteomes" id="UP000242699">
    <property type="component" value="Unassembled WGS sequence"/>
</dbReference>
<name>A0A2T2WM53_9FIRM</name>
<protein>
    <submittedName>
        <fullName evidence="1">Uncharacterized protein</fullName>
    </submittedName>
</protein>
<reference evidence="1 2" key="1">
    <citation type="journal article" date="2014" name="BMC Genomics">
        <title>Comparison of environmental and isolate Sulfobacillus genomes reveals diverse carbon, sulfur, nitrogen, and hydrogen metabolisms.</title>
        <authorList>
            <person name="Justice N.B."/>
            <person name="Norman A."/>
            <person name="Brown C.T."/>
            <person name="Singh A."/>
            <person name="Thomas B.C."/>
            <person name="Banfield J.F."/>
        </authorList>
    </citation>
    <scope>NUCLEOTIDE SEQUENCE [LARGE SCALE GENOMIC DNA]</scope>
    <source>
        <strain evidence="1">AMDSBA1</strain>
    </source>
</reference>
<accession>A0A2T2WM53</accession>
<evidence type="ECO:0000313" key="2">
    <source>
        <dbReference type="Proteomes" id="UP000242699"/>
    </source>
</evidence>
<comment type="caution">
    <text evidence="1">The sequence shown here is derived from an EMBL/GenBank/DDBJ whole genome shotgun (WGS) entry which is preliminary data.</text>
</comment>
<proteinExistence type="predicted"/>
<dbReference type="EMBL" id="PXYT01000095">
    <property type="protein sequence ID" value="PSR23310.1"/>
    <property type="molecule type" value="Genomic_DNA"/>
</dbReference>
<sequence length="90" mass="10798">MINMINMTEKEFHFRYQIPREEILQNRRAFHYFHEYVLAWNRNPKILGRAYRELGVRGVVQIARWLNQNSDILIAIARRQAAVATKKEAI</sequence>
<dbReference type="AlphaFoldDB" id="A0A2T2WM53"/>
<gene>
    <name evidence="1" type="ORF">C7B43_20165</name>
</gene>
<evidence type="ECO:0000313" key="1">
    <source>
        <dbReference type="EMBL" id="PSR23310.1"/>
    </source>
</evidence>